<dbReference type="Pfam" id="PF07797">
    <property type="entry name" value="DUF1639"/>
    <property type="match status" value="1"/>
</dbReference>
<evidence type="ECO:0000256" key="1">
    <source>
        <dbReference type="SAM" id="MobiDB-lite"/>
    </source>
</evidence>
<feature type="non-terminal residue" evidence="2">
    <location>
        <position position="1"/>
    </location>
</feature>
<comment type="caution">
    <text evidence="2">The sequence shown here is derived from an EMBL/GenBank/DDBJ whole genome shotgun (WGS) entry which is preliminary data.</text>
</comment>
<name>A0AA38FE86_TAXCH</name>
<dbReference type="EMBL" id="JAHRHJ020000009">
    <property type="protein sequence ID" value="KAH9303159.1"/>
    <property type="molecule type" value="Genomic_DNA"/>
</dbReference>
<protein>
    <submittedName>
        <fullName evidence="2">Uncharacterized protein</fullName>
    </submittedName>
</protein>
<dbReference type="AlphaFoldDB" id="A0AA38FE86"/>
<keyword evidence="3" id="KW-1185">Reference proteome</keyword>
<dbReference type="OMA" id="WLCELSQ"/>
<organism evidence="2 3">
    <name type="scientific">Taxus chinensis</name>
    <name type="common">Chinese yew</name>
    <name type="synonym">Taxus wallichiana var. chinensis</name>
    <dbReference type="NCBI Taxonomy" id="29808"/>
    <lineage>
        <taxon>Eukaryota</taxon>
        <taxon>Viridiplantae</taxon>
        <taxon>Streptophyta</taxon>
        <taxon>Embryophyta</taxon>
        <taxon>Tracheophyta</taxon>
        <taxon>Spermatophyta</taxon>
        <taxon>Pinopsida</taxon>
        <taxon>Pinidae</taxon>
        <taxon>Conifers II</taxon>
        <taxon>Cupressales</taxon>
        <taxon>Taxaceae</taxon>
        <taxon>Taxus</taxon>
    </lineage>
</organism>
<gene>
    <name evidence="2" type="ORF">KI387_014742</name>
</gene>
<dbReference type="PANTHER" id="PTHR33130">
    <property type="entry name" value="PUTATIVE (DUF1639)-RELATED"/>
    <property type="match status" value="1"/>
</dbReference>
<accession>A0AA38FE86</accession>
<reference evidence="2 3" key="1">
    <citation type="journal article" date="2021" name="Nat. Plants">
        <title>The Taxus genome provides insights into paclitaxel biosynthesis.</title>
        <authorList>
            <person name="Xiong X."/>
            <person name="Gou J."/>
            <person name="Liao Q."/>
            <person name="Li Y."/>
            <person name="Zhou Q."/>
            <person name="Bi G."/>
            <person name="Li C."/>
            <person name="Du R."/>
            <person name="Wang X."/>
            <person name="Sun T."/>
            <person name="Guo L."/>
            <person name="Liang H."/>
            <person name="Lu P."/>
            <person name="Wu Y."/>
            <person name="Zhang Z."/>
            <person name="Ro D.K."/>
            <person name="Shang Y."/>
            <person name="Huang S."/>
            <person name="Yan J."/>
        </authorList>
    </citation>
    <scope>NUCLEOTIDE SEQUENCE [LARGE SCALE GENOMIC DNA]</scope>
    <source>
        <strain evidence="2">Ta-2019</strain>
    </source>
</reference>
<evidence type="ECO:0000313" key="3">
    <source>
        <dbReference type="Proteomes" id="UP000824469"/>
    </source>
</evidence>
<dbReference type="PANTHER" id="PTHR33130:SF12">
    <property type="entry name" value="EXPRESSED PROTEIN"/>
    <property type="match status" value="1"/>
</dbReference>
<sequence length="242" mass="28065">MERFMRFFGSLQGRQKKMEKHREIYRPQDRDLVLQWGNRKRMRCVKVQVKSGMEVKVKRTAFRVERRIVKGEKEAPESPETPPSNPNCTQPVRGLKRALHSQSVVVKSMAAEGVKVGNNSGHSSPEKNERIHTRLYDNNNKFNGSSSTEETNKIFTDADTLPEKGCNLEMFVWPKVVIALSTREKEEDFIAIKGSKLPQRPKKRAKFIQKNLLVVSPGSWLCDLSQERYEVREKKNNKKRPR</sequence>
<feature type="region of interest" description="Disordered" evidence="1">
    <location>
        <begin position="68"/>
        <end position="92"/>
    </location>
</feature>
<dbReference type="InterPro" id="IPR012438">
    <property type="entry name" value="DUF1639"/>
</dbReference>
<proteinExistence type="predicted"/>
<evidence type="ECO:0000313" key="2">
    <source>
        <dbReference type="EMBL" id="KAH9303159.1"/>
    </source>
</evidence>
<dbReference type="Proteomes" id="UP000824469">
    <property type="component" value="Unassembled WGS sequence"/>
</dbReference>